<dbReference type="EMBL" id="DXIQ01000071">
    <property type="protein sequence ID" value="HIV39511.1"/>
    <property type="molecule type" value="Genomic_DNA"/>
</dbReference>
<accession>A0A9D1TGY5</accession>
<dbReference type="InterPro" id="IPR017853">
    <property type="entry name" value="GH"/>
</dbReference>
<sequence length="518" mass="58673">MPKWLDNAIFYEIYPQTFLDTNGDGIGDFQGIIRKLDYIKELGCNAIWLNPCFVSPFSDAGYDVADYYTAAPRYGTNEDLKELFAKAHEKGMHVILDLVPGHTSIEHPWFKASLSPEENEFTHRYIWTDKAWKGFENVGNIKGCIRGLSDRDGSCAANYYTTQPALNYGFYKVTESWQKDMHSPEAMATREAIKDIMRFWLGMGCDGFRVDMAGSLVKNDEDGKGTIELWQDFRKFLDEEFPEAAMISEWGQPDKSLEGGYHMDFLLHFGPSHYMDLFRSEHPYFKREGKGSIGDFVRTYQENYGKTNGKGLICIPSGDHDMTRIKEKLDDEEVKIAFAFLLSMPGAPFVYYGDEIGMNYLAGIRSVEGGYERTGARSPMQWDKTTNAGFSSAKPEDLYIMIDPDKNRPTVEAQMAEENSLFHEVQKLIRVRLAHEALQSNAPLEFLYAEDNAYPLVYKRTGATETIIVALNPSDREVICKIEAEDGKEVLYSNNGEAVLKEGTLTVPPASASFIKIE</sequence>
<gene>
    <name evidence="3" type="ORF">H9747_11050</name>
</gene>
<dbReference type="CDD" id="cd11348">
    <property type="entry name" value="AmyAc_2"/>
    <property type="match status" value="1"/>
</dbReference>
<dbReference type="SUPFAM" id="SSF51445">
    <property type="entry name" value="(Trans)glycosidases"/>
    <property type="match status" value="1"/>
</dbReference>
<feature type="domain" description="Glycosyl hydrolase family 13 catalytic" evidence="2">
    <location>
        <begin position="12"/>
        <end position="377"/>
    </location>
</feature>
<organism evidence="3 4">
    <name type="scientific">Candidatus Blautia stercorigallinarum</name>
    <dbReference type="NCBI Taxonomy" id="2838501"/>
    <lineage>
        <taxon>Bacteria</taxon>
        <taxon>Bacillati</taxon>
        <taxon>Bacillota</taxon>
        <taxon>Clostridia</taxon>
        <taxon>Lachnospirales</taxon>
        <taxon>Lachnospiraceae</taxon>
        <taxon>Blautia</taxon>
    </lineage>
</organism>
<dbReference type="SUPFAM" id="SSF51011">
    <property type="entry name" value="Glycosyl hydrolase domain"/>
    <property type="match status" value="1"/>
</dbReference>
<dbReference type="Proteomes" id="UP000886814">
    <property type="component" value="Unassembled WGS sequence"/>
</dbReference>
<evidence type="ECO:0000256" key="1">
    <source>
        <dbReference type="ARBA" id="ARBA00008061"/>
    </source>
</evidence>
<dbReference type="PANTHER" id="PTHR10357">
    <property type="entry name" value="ALPHA-AMYLASE FAMILY MEMBER"/>
    <property type="match status" value="1"/>
</dbReference>
<dbReference type="Gene3D" id="3.90.400.10">
    <property type="entry name" value="Oligo-1,6-glucosidase, Domain 2"/>
    <property type="match status" value="1"/>
</dbReference>
<reference evidence="3" key="1">
    <citation type="journal article" date="2021" name="PeerJ">
        <title>Extensive microbial diversity within the chicken gut microbiome revealed by metagenomics and culture.</title>
        <authorList>
            <person name="Gilroy R."/>
            <person name="Ravi A."/>
            <person name="Getino M."/>
            <person name="Pursley I."/>
            <person name="Horton D.L."/>
            <person name="Alikhan N.F."/>
            <person name="Baker D."/>
            <person name="Gharbi K."/>
            <person name="Hall N."/>
            <person name="Watson M."/>
            <person name="Adriaenssens E.M."/>
            <person name="Foster-Nyarko E."/>
            <person name="Jarju S."/>
            <person name="Secka A."/>
            <person name="Antonio M."/>
            <person name="Oren A."/>
            <person name="Chaudhuri R.R."/>
            <person name="La Ragione R."/>
            <person name="Hildebrand F."/>
            <person name="Pallen M.J."/>
        </authorList>
    </citation>
    <scope>NUCLEOTIDE SEQUENCE</scope>
    <source>
        <strain evidence="3">CHK195-9823</strain>
    </source>
</reference>
<dbReference type="GO" id="GO:0009313">
    <property type="term" value="P:oligosaccharide catabolic process"/>
    <property type="evidence" value="ECO:0007669"/>
    <property type="project" value="TreeGrafter"/>
</dbReference>
<dbReference type="Gene3D" id="2.60.40.1180">
    <property type="entry name" value="Golgi alpha-mannosidase II"/>
    <property type="match status" value="1"/>
</dbReference>
<reference evidence="3" key="2">
    <citation type="submission" date="2021-04" db="EMBL/GenBank/DDBJ databases">
        <authorList>
            <person name="Gilroy R."/>
        </authorList>
    </citation>
    <scope>NUCLEOTIDE SEQUENCE</scope>
    <source>
        <strain evidence="3">CHK195-9823</strain>
    </source>
</reference>
<dbReference type="InterPro" id="IPR006047">
    <property type="entry name" value="GH13_cat_dom"/>
</dbReference>
<dbReference type="AlphaFoldDB" id="A0A9D1TGY5"/>
<name>A0A9D1TGY5_9FIRM</name>
<comment type="similarity">
    <text evidence="1">Belongs to the glycosyl hydrolase 13 family.</text>
</comment>
<evidence type="ECO:0000259" key="2">
    <source>
        <dbReference type="SMART" id="SM00642"/>
    </source>
</evidence>
<evidence type="ECO:0000313" key="4">
    <source>
        <dbReference type="Proteomes" id="UP000886814"/>
    </source>
</evidence>
<dbReference type="SMART" id="SM00642">
    <property type="entry name" value="Aamy"/>
    <property type="match status" value="1"/>
</dbReference>
<dbReference type="Gene3D" id="3.20.20.80">
    <property type="entry name" value="Glycosidases"/>
    <property type="match status" value="1"/>
</dbReference>
<dbReference type="GO" id="GO:0004556">
    <property type="term" value="F:alpha-amylase activity"/>
    <property type="evidence" value="ECO:0007669"/>
    <property type="project" value="TreeGrafter"/>
</dbReference>
<dbReference type="PANTHER" id="PTHR10357:SF179">
    <property type="entry name" value="NEUTRAL AND BASIC AMINO ACID TRANSPORT PROTEIN RBAT"/>
    <property type="match status" value="1"/>
</dbReference>
<evidence type="ECO:0000313" key="3">
    <source>
        <dbReference type="EMBL" id="HIV39511.1"/>
    </source>
</evidence>
<protein>
    <submittedName>
        <fullName evidence="3">Glycosylase</fullName>
    </submittedName>
</protein>
<dbReference type="InterPro" id="IPR045857">
    <property type="entry name" value="O16G_dom_2"/>
</dbReference>
<comment type="caution">
    <text evidence="3">The sequence shown here is derived from an EMBL/GenBank/DDBJ whole genome shotgun (WGS) entry which is preliminary data.</text>
</comment>
<dbReference type="Pfam" id="PF00128">
    <property type="entry name" value="Alpha-amylase"/>
    <property type="match status" value="1"/>
</dbReference>
<dbReference type="InterPro" id="IPR013780">
    <property type="entry name" value="Glyco_hydro_b"/>
</dbReference>
<proteinExistence type="inferred from homology"/>